<dbReference type="InterPro" id="IPR044946">
    <property type="entry name" value="Restrct_endonuc_typeI_TRD_sf"/>
</dbReference>
<keyword evidence="3" id="KW-0238">DNA-binding</keyword>
<dbReference type="STRING" id="194197.BWD09_03185"/>
<organism evidence="5 6">
    <name type="scientific">Neisseria dentiae</name>
    <dbReference type="NCBI Taxonomy" id="194197"/>
    <lineage>
        <taxon>Bacteria</taxon>
        <taxon>Pseudomonadati</taxon>
        <taxon>Pseudomonadota</taxon>
        <taxon>Betaproteobacteria</taxon>
        <taxon>Neisseriales</taxon>
        <taxon>Neisseriaceae</taxon>
        <taxon>Neisseria</taxon>
    </lineage>
</organism>
<dbReference type="GO" id="GO:0004519">
    <property type="term" value="F:endonuclease activity"/>
    <property type="evidence" value="ECO:0007669"/>
    <property type="project" value="UniProtKB-KW"/>
</dbReference>
<comment type="similarity">
    <text evidence="1">Belongs to the type-I restriction system S methylase family.</text>
</comment>
<dbReference type="EMBL" id="MTBO01000004">
    <property type="protein sequence ID" value="OSI18200.1"/>
    <property type="molecule type" value="Genomic_DNA"/>
</dbReference>
<dbReference type="GO" id="GO:0003677">
    <property type="term" value="F:DNA binding"/>
    <property type="evidence" value="ECO:0007669"/>
    <property type="project" value="UniProtKB-KW"/>
</dbReference>
<gene>
    <name evidence="5" type="ORF">BWD09_03185</name>
</gene>
<dbReference type="OrthoDB" id="5298944at2"/>
<dbReference type="RefSeq" id="WP_085365289.1">
    <property type="nucleotide sequence ID" value="NZ_CAUJPZ010000002.1"/>
</dbReference>
<keyword evidence="5" id="KW-0378">Hydrolase</keyword>
<accession>A0A1X3DE89</accession>
<dbReference type="Gene3D" id="3.90.220.20">
    <property type="entry name" value="DNA methylase specificity domains"/>
    <property type="match status" value="2"/>
</dbReference>
<dbReference type="CDD" id="cd17268">
    <property type="entry name" value="RMtype1_S_Ara36733I_TRD1-CR1_like"/>
    <property type="match status" value="1"/>
</dbReference>
<evidence type="ECO:0000313" key="6">
    <source>
        <dbReference type="Proteomes" id="UP000193118"/>
    </source>
</evidence>
<protein>
    <submittedName>
        <fullName evidence="5">Restriction endonuclease subunit S</fullName>
    </submittedName>
</protein>
<keyword evidence="5" id="KW-0255">Endonuclease</keyword>
<sequence>MIQQNLLQMIQAEKVEWKTLGEVCQIKKGKQLNKTELKDQGLYPAYNGGKGHSGYTDNFNVEADTIIISQGGASAGFVNFIKVPFWANAHCYYVLPHSNIINRYLYHFLKNNERSFMDSQYGAGIPALSQSALEKVAIPIPPLETQQKIVKILDKMTKLEATLEATLEAELSQRRRQYEYYRNALLDFDNRGGGVIAKLYPDCLKDVAWKTLGEVGVLIRGNGMQKKDFTEIGVPAVHYGQIYTHYGTFAAETKSFVSPELAKRLKKAQYGDVLIAGTSENVEDVMTPVGWLGGEIVFSGDMFVFRPSKELNTKYLTYMLQTEKFQKFKEKYAQGTKVIRVKSENFLKFEIPIPPLEIQAKIVAILDQFDTLTQSISDGLPCEIALRRRQYEYYREQLLNFAPAA</sequence>
<keyword evidence="2" id="KW-0680">Restriction system</keyword>
<evidence type="ECO:0000256" key="2">
    <source>
        <dbReference type="ARBA" id="ARBA00022747"/>
    </source>
</evidence>
<reference evidence="6" key="1">
    <citation type="submission" date="2017-01" db="EMBL/GenBank/DDBJ databases">
        <authorList>
            <person name="Wolfgang W.J."/>
            <person name="Cole J."/>
            <person name="Wroblewski D."/>
            <person name="Mcginnis J."/>
            <person name="Musser K.A."/>
        </authorList>
    </citation>
    <scope>NUCLEOTIDE SEQUENCE [LARGE SCALE GENOMIC DNA]</scope>
    <source>
        <strain evidence="6">DSM 19151</strain>
    </source>
</reference>
<evidence type="ECO:0000256" key="1">
    <source>
        <dbReference type="ARBA" id="ARBA00010923"/>
    </source>
</evidence>
<keyword evidence="6" id="KW-1185">Reference proteome</keyword>
<evidence type="ECO:0000313" key="5">
    <source>
        <dbReference type="EMBL" id="OSI18200.1"/>
    </source>
</evidence>
<dbReference type="InterPro" id="IPR051212">
    <property type="entry name" value="Type-I_RE_S_subunit"/>
</dbReference>
<evidence type="ECO:0000259" key="4">
    <source>
        <dbReference type="Pfam" id="PF01420"/>
    </source>
</evidence>
<dbReference type="InterPro" id="IPR000055">
    <property type="entry name" value="Restrct_endonuc_typeI_TRD"/>
</dbReference>
<feature type="domain" description="Type I restriction modification DNA specificity" evidence="4">
    <location>
        <begin position="14"/>
        <end position="171"/>
    </location>
</feature>
<dbReference type="Gene3D" id="1.10.287.1120">
    <property type="entry name" value="Bipartite methylase S protein"/>
    <property type="match status" value="1"/>
</dbReference>
<dbReference type="Proteomes" id="UP000193118">
    <property type="component" value="Unassembled WGS sequence"/>
</dbReference>
<dbReference type="AlphaFoldDB" id="A0A1X3DE89"/>
<comment type="caution">
    <text evidence="5">The sequence shown here is derived from an EMBL/GenBank/DDBJ whole genome shotgun (WGS) entry which is preliminary data.</text>
</comment>
<dbReference type="SUPFAM" id="SSF116734">
    <property type="entry name" value="DNA methylase specificity domain"/>
    <property type="match status" value="2"/>
</dbReference>
<proteinExistence type="inferred from homology"/>
<dbReference type="PANTHER" id="PTHR43140">
    <property type="entry name" value="TYPE-1 RESTRICTION ENZYME ECOKI SPECIFICITY PROTEIN"/>
    <property type="match status" value="1"/>
</dbReference>
<dbReference type="CDD" id="cd17291">
    <property type="entry name" value="RMtype1_S_MgeORF438P-TRD-CR_like"/>
    <property type="match status" value="1"/>
</dbReference>
<feature type="domain" description="Type I restriction modification DNA specificity" evidence="4">
    <location>
        <begin position="208"/>
        <end position="383"/>
    </location>
</feature>
<keyword evidence="5" id="KW-0540">Nuclease</keyword>
<evidence type="ECO:0000256" key="3">
    <source>
        <dbReference type="ARBA" id="ARBA00023125"/>
    </source>
</evidence>
<dbReference type="GO" id="GO:0009307">
    <property type="term" value="P:DNA restriction-modification system"/>
    <property type="evidence" value="ECO:0007669"/>
    <property type="project" value="UniProtKB-KW"/>
</dbReference>
<dbReference type="PANTHER" id="PTHR43140:SF1">
    <property type="entry name" value="TYPE I RESTRICTION ENZYME ECOKI SPECIFICITY SUBUNIT"/>
    <property type="match status" value="1"/>
</dbReference>
<dbReference type="GeneID" id="94581800"/>
<dbReference type="Pfam" id="PF01420">
    <property type="entry name" value="Methylase_S"/>
    <property type="match status" value="2"/>
</dbReference>
<name>A0A1X3DE89_9NEIS</name>